<evidence type="ECO:0000313" key="1">
    <source>
        <dbReference type="EMBL" id="GAB16942.1"/>
    </source>
</evidence>
<proteinExistence type="predicted"/>
<reference evidence="1 2" key="1">
    <citation type="submission" date="2011-12" db="EMBL/GenBank/DDBJ databases">
        <title>Whole genome shotgun sequence of Gordonia effusa NBRC 100432.</title>
        <authorList>
            <person name="Yoshida I."/>
            <person name="Takarada H."/>
            <person name="Hosoyama A."/>
            <person name="Tsuchikane K."/>
            <person name="Katsumata H."/>
            <person name="Yamazaki S."/>
            <person name="Fujita N."/>
        </authorList>
    </citation>
    <scope>NUCLEOTIDE SEQUENCE [LARGE SCALE GENOMIC DNA]</scope>
    <source>
        <strain evidence="1 2">NBRC 100432</strain>
    </source>
</reference>
<comment type="caution">
    <text evidence="1">The sequence shown here is derived from an EMBL/GenBank/DDBJ whole genome shotgun (WGS) entry which is preliminary data.</text>
</comment>
<keyword evidence="2" id="KW-1185">Reference proteome</keyword>
<dbReference type="EMBL" id="BAEH01000017">
    <property type="protein sequence ID" value="GAB16942.1"/>
    <property type="molecule type" value="Genomic_DNA"/>
</dbReference>
<sequence length="57" mass="6200">MHLTVVGCVQAKPDESLAALAYLPQGGGIRVLSRQTLPIDVNGTVDDGPCDWYRDMR</sequence>
<accession>H0QVU1</accession>
<evidence type="ECO:0000313" key="2">
    <source>
        <dbReference type="Proteomes" id="UP000035034"/>
    </source>
</evidence>
<dbReference type="AlphaFoldDB" id="H0QVU1"/>
<gene>
    <name evidence="1" type="ORF">GOEFS_017_00580</name>
</gene>
<dbReference type="Proteomes" id="UP000035034">
    <property type="component" value="Unassembled WGS sequence"/>
</dbReference>
<name>H0QVU1_9ACTN</name>
<organism evidence="1 2">
    <name type="scientific">Gordonia effusa NBRC 100432</name>
    <dbReference type="NCBI Taxonomy" id="1077974"/>
    <lineage>
        <taxon>Bacteria</taxon>
        <taxon>Bacillati</taxon>
        <taxon>Actinomycetota</taxon>
        <taxon>Actinomycetes</taxon>
        <taxon>Mycobacteriales</taxon>
        <taxon>Gordoniaceae</taxon>
        <taxon>Gordonia</taxon>
    </lineage>
</organism>
<protein>
    <submittedName>
        <fullName evidence="1">Uncharacterized protein</fullName>
    </submittedName>
</protein>